<dbReference type="EMBL" id="GGFJ01011977">
    <property type="protein sequence ID" value="MBW61118.1"/>
    <property type="molecule type" value="Transcribed_RNA"/>
</dbReference>
<dbReference type="AlphaFoldDB" id="A0A2M4C832"/>
<sequence>MIAVRLLVKIIDLFSILFIHNSTLLRAVAFRCGCGRNVAHSAASLLYNVLLRTTRQRGALRAARADRQEAILFRAPIGKTPIRALPGLAFSVEVVVELTLRLDALWAAVLVTDLCHEALRTDRVTL</sequence>
<proteinExistence type="predicted"/>
<feature type="chain" id="PRO_5014785721" evidence="1">
    <location>
        <begin position="30"/>
        <end position="126"/>
    </location>
</feature>
<evidence type="ECO:0000256" key="1">
    <source>
        <dbReference type="SAM" id="SignalP"/>
    </source>
</evidence>
<evidence type="ECO:0000313" key="2">
    <source>
        <dbReference type="EMBL" id="MBW61118.1"/>
    </source>
</evidence>
<reference evidence="2" key="1">
    <citation type="submission" date="2018-01" db="EMBL/GenBank/DDBJ databases">
        <title>An insight into the sialome of Amazonian anophelines.</title>
        <authorList>
            <person name="Ribeiro J.M."/>
            <person name="Scarpassa V."/>
            <person name="Calvo E."/>
        </authorList>
    </citation>
    <scope>NUCLEOTIDE SEQUENCE</scope>
    <source>
        <tissue evidence="2">Salivary glands</tissue>
    </source>
</reference>
<keyword evidence="1" id="KW-0732">Signal</keyword>
<protein>
    <submittedName>
        <fullName evidence="2">Putative secreted protein</fullName>
    </submittedName>
</protein>
<feature type="signal peptide" evidence="1">
    <location>
        <begin position="1"/>
        <end position="29"/>
    </location>
</feature>
<accession>A0A2M4C832</accession>
<organism evidence="2">
    <name type="scientific">Anopheles marajoara</name>
    <dbReference type="NCBI Taxonomy" id="58244"/>
    <lineage>
        <taxon>Eukaryota</taxon>
        <taxon>Metazoa</taxon>
        <taxon>Ecdysozoa</taxon>
        <taxon>Arthropoda</taxon>
        <taxon>Hexapoda</taxon>
        <taxon>Insecta</taxon>
        <taxon>Pterygota</taxon>
        <taxon>Neoptera</taxon>
        <taxon>Endopterygota</taxon>
        <taxon>Diptera</taxon>
        <taxon>Nematocera</taxon>
        <taxon>Culicoidea</taxon>
        <taxon>Culicidae</taxon>
        <taxon>Anophelinae</taxon>
        <taxon>Anopheles</taxon>
    </lineage>
</organism>
<name>A0A2M4C832_9DIPT</name>